<evidence type="ECO:0000313" key="2">
    <source>
        <dbReference type="EMBL" id="TDK50655.1"/>
    </source>
</evidence>
<dbReference type="Proteomes" id="UP000295301">
    <property type="component" value="Unassembled WGS sequence"/>
</dbReference>
<proteinExistence type="predicted"/>
<name>A0A4R5VEK7_9RHOB</name>
<protein>
    <submittedName>
        <fullName evidence="2">Uncharacterized protein</fullName>
    </submittedName>
</protein>
<gene>
    <name evidence="2" type="ORF">E1832_05510</name>
</gene>
<dbReference type="AlphaFoldDB" id="A0A4R5VEK7"/>
<keyword evidence="3" id="KW-1185">Reference proteome</keyword>
<dbReference type="RefSeq" id="WP_133358735.1">
    <property type="nucleotide sequence ID" value="NZ_SMUV01000054.1"/>
</dbReference>
<evidence type="ECO:0000256" key="1">
    <source>
        <dbReference type="SAM" id="MobiDB-lite"/>
    </source>
</evidence>
<reference evidence="2 3" key="1">
    <citation type="submission" date="2019-03" db="EMBL/GenBank/DDBJ databases">
        <title>Ruegeria lutea sp. nov., a novel strain, isolated from marine sediment, the Masan Bay, South Korea.</title>
        <authorList>
            <person name="Kim J."/>
            <person name="Kim D.-Y."/>
            <person name="Lee S.-S."/>
        </authorList>
    </citation>
    <scope>NUCLEOTIDE SEQUENCE [LARGE SCALE GENOMIC DNA]</scope>
    <source>
        <strain evidence="2 3">318-1</strain>
    </source>
</reference>
<sequence>MRFLVRWIIPHIPYRYRASNISLGLRGRFRLCRGGAGFAPRQNARKHPVAEIAEGQGGGVPDPPPAPEQQGDAPFLDNSPARCGLHAQFFSMSQPFLIVSLRERENLKEAHGKAG</sequence>
<evidence type="ECO:0000313" key="3">
    <source>
        <dbReference type="Proteomes" id="UP000295301"/>
    </source>
</evidence>
<dbReference type="EMBL" id="SMUV01000054">
    <property type="protein sequence ID" value="TDK50655.1"/>
    <property type="molecule type" value="Genomic_DNA"/>
</dbReference>
<feature type="region of interest" description="Disordered" evidence="1">
    <location>
        <begin position="38"/>
        <end position="79"/>
    </location>
</feature>
<accession>A0A4R5VEK7</accession>
<organism evidence="2 3">
    <name type="scientific">Antarcticimicrobium luteum</name>
    <dbReference type="NCBI Taxonomy" id="2547397"/>
    <lineage>
        <taxon>Bacteria</taxon>
        <taxon>Pseudomonadati</taxon>
        <taxon>Pseudomonadota</taxon>
        <taxon>Alphaproteobacteria</taxon>
        <taxon>Rhodobacterales</taxon>
        <taxon>Paracoccaceae</taxon>
        <taxon>Antarcticimicrobium</taxon>
    </lineage>
</organism>
<comment type="caution">
    <text evidence="2">The sequence shown here is derived from an EMBL/GenBank/DDBJ whole genome shotgun (WGS) entry which is preliminary data.</text>
</comment>